<protein>
    <recommendedName>
        <fullName evidence="4">GAG-pre-integrase domain-containing protein</fullName>
    </recommendedName>
</protein>
<name>A0A9Q1AT46_9SAUR</name>
<sequence>MASFGLSEGAPWGSEGSRPRRKRPYLSPSPPHEEEEEEEEGWGGPWGDRDERGRPREEEEEEEEGRRAPESYAVEAEREKEASLELWHRRFAHPDAKALLELQKRNLGIGLKVDGSGADLEVVPSAPESKGPGLWPCRRSRGGVPKCWT</sequence>
<accession>A0A9Q1AT46</accession>
<dbReference type="EMBL" id="JAPFRF010000018">
    <property type="protein sequence ID" value="KAJ7308420.1"/>
    <property type="molecule type" value="Genomic_DNA"/>
</dbReference>
<reference evidence="2" key="1">
    <citation type="journal article" date="2023" name="DNA Res.">
        <title>Chromosome-level genome assembly of Phrynocephalus forsythii using third-generation DNA sequencing and Hi-C analysis.</title>
        <authorList>
            <person name="Qi Y."/>
            <person name="Zhao W."/>
            <person name="Zhao Y."/>
            <person name="Niu C."/>
            <person name="Cao S."/>
            <person name="Zhang Y."/>
        </authorList>
    </citation>
    <scope>NUCLEOTIDE SEQUENCE</scope>
    <source>
        <tissue evidence="2">Muscle</tissue>
    </source>
</reference>
<feature type="region of interest" description="Disordered" evidence="1">
    <location>
        <begin position="124"/>
        <end position="149"/>
    </location>
</feature>
<feature type="compositionally biased region" description="Basic and acidic residues" evidence="1">
    <location>
        <begin position="64"/>
        <end position="79"/>
    </location>
</feature>
<keyword evidence="3" id="KW-1185">Reference proteome</keyword>
<evidence type="ECO:0000313" key="2">
    <source>
        <dbReference type="EMBL" id="KAJ7308420.1"/>
    </source>
</evidence>
<feature type="compositionally biased region" description="Basic and acidic residues" evidence="1">
    <location>
        <begin position="47"/>
        <end position="57"/>
    </location>
</feature>
<evidence type="ECO:0000256" key="1">
    <source>
        <dbReference type="SAM" id="MobiDB-lite"/>
    </source>
</evidence>
<evidence type="ECO:0000313" key="3">
    <source>
        <dbReference type="Proteomes" id="UP001142489"/>
    </source>
</evidence>
<organism evidence="2 3">
    <name type="scientific">Phrynocephalus forsythii</name>
    <dbReference type="NCBI Taxonomy" id="171643"/>
    <lineage>
        <taxon>Eukaryota</taxon>
        <taxon>Metazoa</taxon>
        <taxon>Chordata</taxon>
        <taxon>Craniata</taxon>
        <taxon>Vertebrata</taxon>
        <taxon>Euteleostomi</taxon>
        <taxon>Lepidosauria</taxon>
        <taxon>Squamata</taxon>
        <taxon>Bifurcata</taxon>
        <taxon>Unidentata</taxon>
        <taxon>Episquamata</taxon>
        <taxon>Toxicofera</taxon>
        <taxon>Iguania</taxon>
        <taxon>Acrodonta</taxon>
        <taxon>Agamidae</taxon>
        <taxon>Agaminae</taxon>
        <taxon>Phrynocephalus</taxon>
    </lineage>
</organism>
<evidence type="ECO:0008006" key="4">
    <source>
        <dbReference type="Google" id="ProtNLM"/>
    </source>
</evidence>
<proteinExistence type="predicted"/>
<feature type="region of interest" description="Disordered" evidence="1">
    <location>
        <begin position="1"/>
        <end position="79"/>
    </location>
</feature>
<dbReference type="Proteomes" id="UP001142489">
    <property type="component" value="Unassembled WGS sequence"/>
</dbReference>
<dbReference type="AlphaFoldDB" id="A0A9Q1AT46"/>
<comment type="caution">
    <text evidence="2">The sequence shown here is derived from an EMBL/GenBank/DDBJ whole genome shotgun (WGS) entry which is preliminary data.</text>
</comment>
<gene>
    <name evidence="2" type="ORF">JRQ81_008966</name>
</gene>